<accession>A0A1H6X1R7</accession>
<dbReference type="eggNOG" id="COG2364">
    <property type="taxonomic scope" value="Bacteria"/>
</dbReference>
<dbReference type="AlphaFoldDB" id="A0A1H6X1R7"/>
<evidence type="ECO:0000313" key="2">
    <source>
        <dbReference type="EMBL" id="SEJ23103.1"/>
    </source>
</evidence>
<keyword evidence="1" id="KW-1133">Transmembrane helix</keyword>
<evidence type="ECO:0000313" key="3">
    <source>
        <dbReference type="Proteomes" id="UP000183028"/>
    </source>
</evidence>
<keyword evidence="1" id="KW-0472">Membrane</keyword>
<reference evidence="3" key="1">
    <citation type="submission" date="2016-10" db="EMBL/GenBank/DDBJ databases">
        <authorList>
            <person name="Varghese N."/>
        </authorList>
    </citation>
    <scope>NUCLEOTIDE SEQUENCE [LARGE SCALE GENOMIC DNA]</scope>
    <source>
        <strain evidence="3">DSM 20406</strain>
    </source>
</reference>
<organism evidence="2 3">
    <name type="scientific">Sharpea azabuensis</name>
    <dbReference type="NCBI Taxonomy" id="322505"/>
    <lineage>
        <taxon>Bacteria</taxon>
        <taxon>Bacillati</taxon>
        <taxon>Bacillota</taxon>
        <taxon>Erysipelotrichia</taxon>
        <taxon>Erysipelotrichales</taxon>
        <taxon>Coprobacillaceae</taxon>
        <taxon>Sharpea</taxon>
    </lineage>
</organism>
<name>A0A1H6X1R7_9FIRM</name>
<keyword evidence="3" id="KW-1185">Reference proteome</keyword>
<feature type="transmembrane region" description="Helical" evidence="1">
    <location>
        <begin position="77"/>
        <end position="98"/>
    </location>
</feature>
<protein>
    <submittedName>
        <fullName evidence="2">Uncharacterized membrane protein YczE</fullName>
    </submittedName>
</protein>
<dbReference type="EMBL" id="FNYK01000079">
    <property type="protein sequence ID" value="SEJ23103.1"/>
    <property type="molecule type" value="Genomic_DNA"/>
</dbReference>
<sequence>MNKDMIKRILIYIAGILILALGLVLNAKTGLGVSPILSVSFVLSKIVPLTFGTCTAIIYCILVLIQILLYRKITLAIILQLPLSYLFGILIDFYNMLIPINNPAFPYAIIMLLAAIVFTAIGAFLMVSVQLIVNPGDGYVNAFAIVLNKPFGKVKFVLDLTLVCLSTIISFVVLKHLVGIGLGTIVAALMTGPVIHALDSHFGLSIANIVIASKTKS</sequence>
<gene>
    <name evidence="2" type="ORF">SAMN04487834_10799</name>
</gene>
<dbReference type="STRING" id="322505.SAMN04487836_14110"/>
<feature type="transmembrane region" description="Helical" evidence="1">
    <location>
        <begin position="46"/>
        <end position="70"/>
    </location>
</feature>
<dbReference type="PANTHER" id="PTHR40078:SF1">
    <property type="entry name" value="INTEGRAL MEMBRANE PROTEIN"/>
    <property type="match status" value="1"/>
</dbReference>
<feature type="transmembrane region" description="Helical" evidence="1">
    <location>
        <begin position="104"/>
        <end position="133"/>
    </location>
</feature>
<keyword evidence="1" id="KW-0812">Transmembrane</keyword>
<dbReference type="Pfam" id="PF19700">
    <property type="entry name" value="DUF6198"/>
    <property type="match status" value="1"/>
</dbReference>
<proteinExistence type="predicted"/>
<feature type="transmembrane region" description="Helical" evidence="1">
    <location>
        <begin position="180"/>
        <end position="198"/>
    </location>
</feature>
<feature type="transmembrane region" description="Helical" evidence="1">
    <location>
        <begin position="9"/>
        <end position="26"/>
    </location>
</feature>
<dbReference type="PANTHER" id="PTHR40078">
    <property type="entry name" value="INTEGRAL MEMBRANE PROTEIN-RELATED"/>
    <property type="match status" value="1"/>
</dbReference>
<feature type="transmembrane region" description="Helical" evidence="1">
    <location>
        <begin position="154"/>
        <end position="174"/>
    </location>
</feature>
<evidence type="ECO:0000256" key="1">
    <source>
        <dbReference type="SAM" id="Phobius"/>
    </source>
</evidence>
<dbReference type="Proteomes" id="UP000183028">
    <property type="component" value="Unassembled WGS sequence"/>
</dbReference>
<dbReference type="InterPro" id="IPR038750">
    <property type="entry name" value="YczE/YyaS-like"/>
</dbReference>